<dbReference type="Pfam" id="PF02833">
    <property type="entry name" value="DHHA2"/>
    <property type="match status" value="1"/>
</dbReference>
<dbReference type="InterPro" id="IPR038222">
    <property type="entry name" value="DHHA2_dom_sf"/>
</dbReference>
<feature type="non-terminal residue" evidence="3">
    <location>
        <position position="1"/>
    </location>
</feature>
<dbReference type="InterPro" id="IPR038763">
    <property type="entry name" value="DHH_sf"/>
</dbReference>
<name>A0A154NYN6_DUFNO</name>
<evidence type="ECO:0000313" key="4">
    <source>
        <dbReference type="Proteomes" id="UP000076502"/>
    </source>
</evidence>
<sequence>SNLSVYKKVRIVLGNGTCDLDSAVSALAQGYSEYLGKKKNAETDMAVIPLMNIFEREYRVKTEVIYFLNHHNIPTSLLTFRDQIDLKGLKDEGVVTLETILVDHHSLPDEDAFLTDTVIEVIDHRPRDANWPWLKSKVHIETVGSCATLVARNILSKHPDVVDPVLASPILIDTCNFSKEADRATSTDVQVVEQLETIGRLSIARNVTFDEIIRAKTDISELTPDDLLIRDLKVAAGVPIVGLPILVKNFVELENVFEVLRKFAVSRDTTIVVLLGMQVITEKLSRDVGIFSLTTDELKTKMMEALTLSAESSLDLTLTTEIEDKSGGDASLSLYTQGNLRATRKQILPIVRNTMTSQCRC</sequence>
<dbReference type="PANTHER" id="PTHR12112:SF39">
    <property type="entry name" value="EG:152A3.5 PROTEIN (FBGN0003116_PN PROTEIN)"/>
    <property type="match status" value="1"/>
</dbReference>
<comment type="similarity">
    <text evidence="1">Belongs to the PPase class C family. Prune subfamily.</text>
</comment>
<dbReference type="OrthoDB" id="374045at2759"/>
<dbReference type="GO" id="GO:0004309">
    <property type="term" value="F:exopolyphosphatase activity"/>
    <property type="evidence" value="ECO:0007669"/>
    <property type="project" value="TreeGrafter"/>
</dbReference>
<dbReference type="SUPFAM" id="SSF64182">
    <property type="entry name" value="DHH phosphoesterases"/>
    <property type="match status" value="1"/>
</dbReference>
<keyword evidence="4" id="KW-1185">Reference proteome</keyword>
<feature type="domain" description="DHHA2" evidence="2">
    <location>
        <begin position="209"/>
        <end position="355"/>
    </location>
</feature>
<dbReference type="Proteomes" id="UP000076502">
    <property type="component" value="Unassembled WGS sequence"/>
</dbReference>
<dbReference type="SMART" id="SM01131">
    <property type="entry name" value="DHHA2"/>
    <property type="match status" value="1"/>
</dbReference>
<organism evidence="3 4">
    <name type="scientific">Dufourea novaeangliae</name>
    <name type="common">Sweat bee</name>
    <dbReference type="NCBI Taxonomy" id="178035"/>
    <lineage>
        <taxon>Eukaryota</taxon>
        <taxon>Metazoa</taxon>
        <taxon>Ecdysozoa</taxon>
        <taxon>Arthropoda</taxon>
        <taxon>Hexapoda</taxon>
        <taxon>Insecta</taxon>
        <taxon>Pterygota</taxon>
        <taxon>Neoptera</taxon>
        <taxon>Endopterygota</taxon>
        <taxon>Hymenoptera</taxon>
        <taxon>Apocrita</taxon>
        <taxon>Aculeata</taxon>
        <taxon>Apoidea</taxon>
        <taxon>Anthophila</taxon>
        <taxon>Halictidae</taxon>
        <taxon>Rophitinae</taxon>
        <taxon>Dufourea</taxon>
    </lineage>
</organism>
<accession>A0A154NYN6</accession>
<dbReference type="AlphaFoldDB" id="A0A154NYN6"/>
<dbReference type="Gene3D" id="3.90.1640.10">
    <property type="entry name" value="inorganic pyrophosphatase (n-terminal core)"/>
    <property type="match status" value="1"/>
</dbReference>
<feature type="non-terminal residue" evidence="3">
    <location>
        <position position="361"/>
    </location>
</feature>
<dbReference type="PANTHER" id="PTHR12112">
    <property type="entry name" value="BNIP - RELATED"/>
    <property type="match status" value="1"/>
</dbReference>
<protein>
    <submittedName>
        <fullName evidence="3">Protein prune like protein</fullName>
    </submittedName>
</protein>
<dbReference type="GO" id="GO:0005737">
    <property type="term" value="C:cytoplasm"/>
    <property type="evidence" value="ECO:0007669"/>
    <property type="project" value="InterPro"/>
</dbReference>
<dbReference type="EMBL" id="KQ434783">
    <property type="protein sequence ID" value="KZC04737.1"/>
    <property type="molecule type" value="Genomic_DNA"/>
</dbReference>
<dbReference type="STRING" id="178035.A0A154NYN6"/>
<evidence type="ECO:0000259" key="2">
    <source>
        <dbReference type="SMART" id="SM01131"/>
    </source>
</evidence>
<proteinExistence type="inferred from homology"/>
<reference evidence="3 4" key="1">
    <citation type="submission" date="2015-07" db="EMBL/GenBank/DDBJ databases">
        <title>The genome of Dufourea novaeangliae.</title>
        <authorList>
            <person name="Pan H."/>
            <person name="Kapheim K."/>
        </authorList>
    </citation>
    <scope>NUCLEOTIDE SEQUENCE [LARGE SCALE GENOMIC DNA]</scope>
    <source>
        <strain evidence="3">0120121106</strain>
        <tissue evidence="3">Whole body</tissue>
    </source>
</reference>
<gene>
    <name evidence="3" type="ORF">WN55_09536</name>
</gene>
<evidence type="ECO:0000256" key="1">
    <source>
        <dbReference type="ARBA" id="ARBA00010331"/>
    </source>
</evidence>
<evidence type="ECO:0000313" key="3">
    <source>
        <dbReference type="EMBL" id="KZC04737.1"/>
    </source>
</evidence>
<dbReference type="Gene3D" id="3.10.310.20">
    <property type="entry name" value="DHHA2 domain"/>
    <property type="match status" value="1"/>
</dbReference>
<dbReference type="InterPro" id="IPR004097">
    <property type="entry name" value="DHHA2"/>
</dbReference>